<feature type="signal peptide" evidence="2">
    <location>
        <begin position="1"/>
        <end position="28"/>
    </location>
</feature>
<organism evidence="3 4">
    <name type="scientific">Arachnia rubra</name>
    <dbReference type="NCBI Taxonomy" id="1547448"/>
    <lineage>
        <taxon>Bacteria</taxon>
        <taxon>Bacillati</taxon>
        <taxon>Actinomycetota</taxon>
        <taxon>Actinomycetes</taxon>
        <taxon>Propionibacteriales</taxon>
        <taxon>Propionibacteriaceae</taxon>
        <taxon>Arachnia</taxon>
    </lineage>
</organism>
<dbReference type="PROSITE" id="PS51257">
    <property type="entry name" value="PROKAR_LIPOPROTEIN"/>
    <property type="match status" value="1"/>
</dbReference>
<sequence>MKGHIRKATVALAAASVLGFVGCSGSSAEPSPADPTETLQMSADYPVYSTLDEAGDAAGTIVRGKFLDSRVELLYPDTSPDNGDGLSNPQSGVPSEQITPSDMAVVATVSRLEVTEALKGDARVGDVIEVIQPGGEYEQVKYTEEKTVPLSDISSSDILLFLDLMPDGHYDLINPEQGLYTVNGDALTPVTDENSLGLKTLAQARETASK</sequence>
<accession>A0ABX7Y4E5</accession>
<evidence type="ECO:0000313" key="3">
    <source>
        <dbReference type="EMBL" id="QUC07618.1"/>
    </source>
</evidence>
<reference evidence="3 4" key="1">
    <citation type="submission" date="2021-03" db="EMBL/GenBank/DDBJ databases">
        <title>Human Oral Microbial Genomes.</title>
        <authorList>
            <person name="Johnston C.D."/>
            <person name="Chen T."/>
            <person name="Dewhirst F.E."/>
        </authorList>
    </citation>
    <scope>NUCLEOTIDE SEQUENCE [LARGE SCALE GENOMIC DNA]</scope>
    <source>
        <strain evidence="3 4">DSMZ 100122</strain>
    </source>
</reference>
<dbReference type="RefSeq" id="WP_212322222.1">
    <property type="nucleotide sequence ID" value="NZ_AP024463.1"/>
</dbReference>
<feature type="region of interest" description="Disordered" evidence="1">
    <location>
        <begin position="77"/>
        <end position="98"/>
    </location>
</feature>
<dbReference type="EMBL" id="CP072384">
    <property type="protein sequence ID" value="QUC07618.1"/>
    <property type="molecule type" value="Genomic_DNA"/>
</dbReference>
<feature type="chain" id="PRO_5046444901" evidence="2">
    <location>
        <begin position="29"/>
        <end position="210"/>
    </location>
</feature>
<evidence type="ECO:0000313" key="4">
    <source>
        <dbReference type="Proteomes" id="UP000678513"/>
    </source>
</evidence>
<gene>
    <name evidence="3" type="ORF">J5A65_11865</name>
</gene>
<evidence type="ECO:0000256" key="2">
    <source>
        <dbReference type="SAM" id="SignalP"/>
    </source>
</evidence>
<feature type="compositionally biased region" description="Polar residues" evidence="1">
    <location>
        <begin position="79"/>
        <end position="98"/>
    </location>
</feature>
<keyword evidence="2" id="KW-0732">Signal</keyword>
<name>A0ABX7Y4E5_9ACTN</name>
<keyword evidence="4" id="KW-1185">Reference proteome</keyword>
<evidence type="ECO:0000256" key="1">
    <source>
        <dbReference type="SAM" id="MobiDB-lite"/>
    </source>
</evidence>
<protein>
    <submittedName>
        <fullName evidence="3">Uncharacterized protein</fullName>
    </submittedName>
</protein>
<proteinExistence type="predicted"/>
<dbReference type="Proteomes" id="UP000678513">
    <property type="component" value="Chromosome"/>
</dbReference>